<dbReference type="EMBL" id="FNSN01000003">
    <property type="protein sequence ID" value="SEB88671.1"/>
    <property type="molecule type" value="Genomic_DNA"/>
</dbReference>
<evidence type="ECO:0000313" key="4">
    <source>
        <dbReference type="Proteomes" id="UP000182652"/>
    </source>
</evidence>
<accession>A0A1H4N027</accession>
<keyword evidence="1" id="KW-0472">Membrane</keyword>
<reference evidence="3 4" key="1">
    <citation type="submission" date="2016-10" db="EMBL/GenBank/DDBJ databases">
        <authorList>
            <person name="de Groot N.N."/>
        </authorList>
    </citation>
    <scope>NUCLEOTIDE SEQUENCE [LARGE SCALE GENOMIC DNA]</scope>
    <source>
        <strain evidence="3 4">DSM 10495</strain>
    </source>
</reference>
<protein>
    <recommendedName>
        <fullName evidence="2">Phosphatidic acid phosphatase type 2/haloperoxidase domain-containing protein</fullName>
    </recommendedName>
</protein>
<feature type="transmembrane region" description="Helical" evidence="1">
    <location>
        <begin position="170"/>
        <end position="190"/>
    </location>
</feature>
<dbReference type="Proteomes" id="UP000182652">
    <property type="component" value="Unassembled WGS sequence"/>
</dbReference>
<organism evidence="3 4">
    <name type="scientific">Arthrobacter woluwensis</name>
    <dbReference type="NCBI Taxonomy" id="156980"/>
    <lineage>
        <taxon>Bacteria</taxon>
        <taxon>Bacillati</taxon>
        <taxon>Actinomycetota</taxon>
        <taxon>Actinomycetes</taxon>
        <taxon>Micrococcales</taxon>
        <taxon>Micrococcaceae</taxon>
        <taxon>Arthrobacter</taxon>
    </lineage>
</organism>
<keyword evidence="4" id="KW-1185">Reference proteome</keyword>
<feature type="domain" description="Phosphatidic acid phosphatase type 2/haloperoxidase" evidence="2">
    <location>
        <begin position="127"/>
        <end position="188"/>
    </location>
</feature>
<name>A0A1H4N027_9MICC</name>
<evidence type="ECO:0000259" key="2">
    <source>
        <dbReference type="Pfam" id="PF01569"/>
    </source>
</evidence>
<feature type="transmembrane region" description="Helical" evidence="1">
    <location>
        <begin position="131"/>
        <end position="158"/>
    </location>
</feature>
<proteinExistence type="predicted"/>
<feature type="transmembrane region" description="Helical" evidence="1">
    <location>
        <begin position="103"/>
        <end position="124"/>
    </location>
</feature>
<dbReference type="AlphaFoldDB" id="A0A1H4N027"/>
<evidence type="ECO:0000256" key="1">
    <source>
        <dbReference type="SAM" id="Phobius"/>
    </source>
</evidence>
<dbReference type="STRING" id="156980.SAMN04489745_1511"/>
<feature type="transmembrane region" description="Helical" evidence="1">
    <location>
        <begin position="39"/>
        <end position="59"/>
    </location>
</feature>
<feature type="transmembrane region" description="Helical" evidence="1">
    <location>
        <begin position="7"/>
        <end position="27"/>
    </location>
</feature>
<dbReference type="Pfam" id="PF01569">
    <property type="entry name" value="PAP2"/>
    <property type="match status" value="1"/>
</dbReference>
<sequence length="191" mass="19951">MGGVRRLARILTEVFSPTVLVTAFLLISCAVADGWRGLWFGLLAAVFTAIGPFLGIVIASRRGQLSDHHVGDRKQRLPVLIASLGSAAIGWAVLLLLHAPWSAVLGLLGVALGMIVVGAVNAFWKLSVHTAVVVFTTVALVTALGPWSAPLLLIPVAVGWSRVRLGDHTVAQVLAGVPAGLLVWGAYALMA</sequence>
<evidence type="ECO:0000313" key="3">
    <source>
        <dbReference type="EMBL" id="SEB88671.1"/>
    </source>
</evidence>
<dbReference type="InterPro" id="IPR000326">
    <property type="entry name" value="PAP2/HPO"/>
</dbReference>
<feature type="transmembrane region" description="Helical" evidence="1">
    <location>
        <begin position="79"/>
        <end position="97"/>
    </location>
</feature>
<gene>
    <name evidence="3" type="ORF">SAMN04489745_1511</name>
</gene>
<keyword evidence="1" id="KW-0812">Transmembrane</keyword>
<keyword evidence="1" id="KW-1133">Transmembrane helix</keyword>
<dbReference type="PROSITE" id="PS51257">
    <property type="entry name" value="PROKAR_LIPOPROTEIN"/>
    <property type="match status" value="1"/>
</dbReference>